<sequence>MNYKSKLLILGLVSKIFAANFSVVSFDGDCTLNAGGQSIKMTADPKCSNLYKATANVKVGTEYYYTCGGKDDVKRTLAEENTHNELVGRAKTVVDMPEFGYPNAEPWERSIGRTELFDPDYVPIVIVDTKKDFFVSASGSSFNKMTFILKDSVFTFEDVKVNETKNDEEHKFQFEVTLPDGGILNRDTFKFRPSSTDPSFIRQILYGDIAHAIGNPAHESVAARIYLNDGTGVGLYVLQEDVTAESFANSAFFGNPDGTITPHKEGIIYDCSTNADFNVNDPGELGAFQNLKNPNDQKIELDEMTRQIDLVDINDANAVKNIDDNWLDLDTLYRAIALEYLGGHWDSYWFLTTNFMVYHPADEEEGPEYQRTKYKYYFVDQDFDQTFSIGLSEKLKLTEKPYTDFVNKEPSFWKDISNDSNDLGSRVFINKFIGCNGADTCETKTLFESHLKSIVQHIFNPVAIGRKVEGYRNRLDDEVRWDHSFPRLHTGSKPSADIDSYEMYDRSFNEGVCSSHGLLTWVQAMADNVCKQFNMEYDKVALTPEDAKKMNAQKIDPGKAYDANASHEAASKVASGSVMNQANVTLAMIATILSIVLFL</sequence>
<evidence type="ECO:0000313" key="2">
    <source>
        <dbReference type="EMBL" id="ORY82220.1"/>
    </source>
</evidence>
<dbReference type="InterPro" id="IPR014867">
    <property type="entry name" value="Spore_coat_CotH_CotH2/3/7"/>
</dbReference>
<protein>
    <recommendedName>
        <fullName evidence="4">Coth-domain-containing protein</fullName>
    </recommendedName>
</protein>
<keyword evidence="1" id="KW-0732">Signal</keyword>
<dbReference type="EMBL" id="MCOG01000009">
    <property type="protein sequence ID" value="ORY82220.1"/>
    <property type="molecule type" value="Genomic_DNA"/>
</dbReference>
<evidence type="ECO:0008006" key="4">
    <source>
        <dbReference type="Google" id="ProtNLM"/>
    </source>
</evidence>
<comment type="caution">
    <text evidence="2">The sequence shown here is derived from an EMBL/GenBank/DDBJ whole genome shotgun (WGS) entry which is preliminary data.</text>
</comment>
<dbReference type="AlphaFoldDB" id="A0A1Y2FE53"/>
<name>A0A1Y2FE53_9FUNG</name>
<evidence type="ECO:0000256" key="1">
    <source>
        <dbReference type="SAM" id="SignalP"/>
    </source>
</evidence>
<evidence type="ECO:0000313" key="3">
    <source>
        <dbReference type="Proteomes" id="UP000193920"/>
    </source>
</evidence>
<dbReference type="STRING" id="1754190.A0A1Y2FE53"/>
<dbReference type="OrthoDB" id="2387105at2759"/>
<keyword evidence="3" id="KW-1185">Reference proteome</keyword>
<organism evidence="2 3">
    <name type="scientific">Neocallimastix californiae</name>
    <dbReference type="NCBI Taxonomy" id="1754190"/>
    <lineage>
        <taxon>Eukaryota</taxon>
        <taxon>Fungi</taxon>
        <taxon>Fungi incertae sedis</taxon>
        <taxon>Chytridiomycota</taxon>
        <taxon>Chytridiomycota incertae sedis</taxon>
        <taxon>Neocallimastigomycetes</taxon>
        <taxon>Neocallimastigales</taxon>
        <taxon>Neocallimastigaceae</taxon>
        <taxon>Neocallimastix</taxon>
    </lineage>
</organism>
<gene>
    <name evidence="2" type="ORF">LY90DRAFT_664082</name>
</gene>
<accession>A0A1Y2FE53</accession>
<feature type="signal peptide" evidence="1">
    <location>
        <begin position="1"/>
        <end position="18"/>
    </location>
</feature>
<dbReference type="Pfam" id="PF08757">
    <property type="entry name" value="CotH"/>
    <property type="match status" value="1"/>
</dbReference>
<reference evidence="2 3" key="1">
    <citation type="submission" date="2016-08" db="EMBL/GenBank/DDBJ databases">
        <title>A Parts List for Fungal Cellulosomes Revealed by Comparative Genomics.</title>
        <authorList>
            <consortium name="DOE Joint Genome Institute"/>
            <person name="Haitjema C.H."/>
            <person name="Gilmore S.P."/>
            <person name="Henske J.K."/>
            <person name="Solomon K.V."/>
            <person name="De Groot R."/>
            <person name="Kuo A."/>
            <person name="Mondo S.J."/>
            <person name="Salamov A.A."/>
            <person name="Labutti K."/>
            <person name="Zhao Z."/>
            <person name="Chiniquy J."/>
            <person name="Barry K."/>
            <person name="Brewer H.M."/>
            <person name="Purvine S.O."/>
            <person name="Wright A.T."/>
            <person name="Boxma B."/>
            <person name="Van Alen T."/>
            <person name="Hackstein J.H."/>
            <person name="Baker S.E."/>
            <person name="Grigoriev I.V."/>
            <person name="O'Malley M.A."/>
        </authorList>
    </citation>
    <scope>NUCLEOTIDE SEQUENCE [LARGE SCALE GENOMIC DNA]</scope>
    <source>
        <strain evidence="2 3">G1</strain>
    </source>
</reference>
<proteinExistence type="predicted"/>
<feature type="chain" id="PRO_5012734165" description="Coth-domain-containing protein" evidence="1">
    <location>
        <begin position="19"/>
        <end position="599"/>
    </location>
</feature>
<dbReference type="Proteomes" id="UP000193920">
    <property type="component" value="Unassembled WGS sequence"/>
</dbReference>